<dbReference type="PIRSF" id="PIRSF005956">
    <property type="entry name" value="BtpA"/>
    <property type="match status" value="1"/>
</dbReference>
<comment type="caution">
    <text evidence="2">The sequence shown here is derived from an EMBL/GenBank/DDBJ whole genome shotgun (WGS) entry which is preliminary data.</text>
</comment>
<dbReference type="Proteomes" id="UP000256388">
    <property type="component" value="Unassembled WGS sequence"/>
</dbReference>
<comment type="similarity">
    <text evidence="1">Belongs to the BtpA family.</text>
</comment>
<sequence>MTGNVNEWRKELDSHRLNSLTEIFGQPKPVIGMVHLPPLPGAVGYTGYSMQQIIDFALQDAHTLAAGGVDGLIVENMWDLPFAVGNDVPPEAMCAQAVAAAEVVKAVDVPVGINVVHNGGRVCLGIAIASGAAFMRVCMLTGAGVWDTGEFDHGCARELLSARKMAQAEHIKLFCDVDKKHSVRFPGIDLSTHIEWTEFYLADAIIISGRMTGDAPSLDKVREAKQLAKGRPILMGSGMTAENVADFFQYADGCIVGFGMKDKGHPDQPVNPDNVKRFMEAVQTAR</sequence>
<dbReference type="NCBIfam" id="TIGR00259">
    <property type="entry name" value="thylakoid_BtpA"/>
    <property type="match status" value="1"/>
</dbReference>
<dbReference type="PANTHER" id="PTHR21381">
    <property type="entry name" value="ZGC:162297"/>
    <property type="match status" value="1"/>
</dbReference>
<dbReference type="OrthoDB" id="9791357at2"/>
<dbReference type="EMBL" id="QUMS01000002">
    <property type="protein sequence ID" value="REG08479.1"/>
    <property type="molecule type" value="Genomic_DNA"/>
</dbReference>
<dbReference type="InterPro" id="IPR011060">
    <property type="entry name" value="RibuloseP-bd_barrel"/>
</dbReference>
<name>A0A347ZNJ5_9CHLR</name>
<reference evidence="2 3" key="1">
    <citation type="submission" date="2018-08" db="EMBL/GenBank/DDBJ databases">
        <title>Genomic Encyclopedia of Type Strains, Phase IV (KMG-IV): sequencing the most valuable type-strain genomes for metagenomic binning, comparative biology and taxonomic classification.</title>
        <authorList>
            <person name="Goeker M."/>
        </authorList>
    </citation>
    <scope>NUCLEOTIDE SEQUENCE [LARGE SCALE GENOMIC DNA]</scope>
    <source>
        <strain evidence="2 3">DSM 23923</strain>
    </source>
</reference>
<dbReference type="AlphaFoldDB" id="A0A347ZNJ5"/>
<dbReference type="SUPFAM" id="SSF51366">
    <property type="entry name" value="Ribulose-phoshate binding barrel"/>
    <property type="match status" value="1"/>
</dbReference>
<evidence type="ECO:0000256" key="1">
    <source>
        <dbReference type="ARBA" id="ARBA00006007"/>
    </source>
</evidence>
<proteinExistence type="inferred from homology"/>
<dbReference type="InterPro" id="IPR005137">
    <property type="entry name" value="BtpA"/>
</dbReference>
<evidence type="ECO:0008006" key="4">
    <source>
        <dbReference type="Google" id="ProtNLM"/>
    </source>
</evidence>
<dbReference type="RefSeq" id="WP_116225133.1">
    <property type="nucleotide sequence ID" value="NZ_AP018437.1"/>
</dbReference>
<organism evidence="2 3">
    <name type="scientific">Pelolinea submarina</name>
    <dbReference type="NCBI Taxonomy" id="913107"/>
    <lineage>
        <taxon>Bacteria</taxon>
        <taxon>Bacillati</taxon>
        <taxon>Chloroflexota</taxon>
        <taxon>Anaerolineae</taxon>
        <taxon>Anaerolineales</taxon>
        <taxon>Anaerolineaceae</taxon>
        <taxon>Pelolinea</taxon>
    </lineage>
</organism>
<gene>
    <name evidence="2" type="ORF">DFR64_1846</name>
</gene>
<evidence type="ECO:0000313" key="2">
    <source>
        <dbReference type="EMBL" id="REG08479.1"/>
    </source>
</evidence>
<dbReference type="Pfam" id="PF03437">
    <property type="entry name" value="BtpA"/>
    <property type="match status" value="1"/>
</dbReference>
<dbReference type="PANTHER" id="PTHR21381:SF3">
    <property type="entry name" value="SGC REGION PROTEIN SGCQ-RELATED"/>
    <property type="match status" value="1"/>
</dbReference>
<keyword evidence="3" id="KW-1185">Reference proteome</keyword>
<protein>
    <recommendedName>
        <fullName evidence="4">Photosystem I assembly BtpA</fullName>
    </recommendedName>
</protein>
<accession>A0A347ZNJ5</accession>
<evidence type="ECO:0000313" key="3">
    <source>
        <dbReference type="Proteomes" id="UP000256388"/>
    </source>
</evidence>